<dbReference type="Pfam" id="PF14444">
    <property type="entry name" value="S1-like"/>
    <property type="match status" value="1"/>
</dbReference>
<reference evidence="6" key="2">
    <citation type="submission" date="2025-08" db="UniProtKB">
        <authorList>
            <consortium name="Ensembl"/>
        </authorList>
    </citation>
    <scope>IDENTIFICATION</scope>
</reference>
<reference evidence="6" key="3">
    <citation type="submission" date="2025-09" db="UniProtKB">
        <authorList>
            <consortium name="Ensembl"/>
        </authorList>
    </citation>
    <scope>IDENTIFICATION</scope>
</reference>
<keyword evidence="7" id="KW-1185">Reference proteome</keyword>
<comment type="subcellular location">
    <subcellularLocation>
        <location evidence="1">Cytoplasm</location>
    </subcellularLocation>
</comment>
<evidence type="ECO:0000256" key="4">
    <source>
        <dbReference type="SAM" id="SignalP"/>
    </source>
</evidence>
<evidence type="ECO:0000313" key="7">
    <source>
        <dbReference type="Proteomes" id="UP000233100"/>
    </source>
</evidence>
<keyword evidence="4" id="KW-0732">Signal</keyword>
<dbReference type="GO" id="GO:0005737">
    <property type="term" value="C:cytoplasm"/>
    <property type="evidence" value="ECO:0007669"/>
    <property type="project" value="UniProtKB-SubCell"/>
</dbReference>
<protein>
    <recommendedName>
        <fullName evidence="5">S1-like RNA binding domain-containing protein</fullName>
    </recommendedName>
</protein>
<evidence type="ECO:0000256" key="1">
    <source>
        <dbReference type="ARBA" id="ARBA00004496"/>
    </source>
</evidence>
<keyword evidence="2" id="KW-0963">Cytoplasm</keyword>
<dbReference type="InterPro" id="IPR025223">
    <property type="entry name" value="S1-like_RNA-bd_dom"/>
</dbReference>
<accession>A0A7N9CIV6</accession>
<reference evidence="6 7" key="1">
    <citation type="submission" date="2013-03" db="EMBL/GenBank/DDBJ databases">
        <authorList>
            <person name="Warren W."/>
            <person name="Wilson R.K."/>
        </authorList>
    </citation>
    <scope>NUCLEOTIDE SEQUENCE</scope>
</reference>
<feature type="domain" description="S1-like RNA binding" evidence="5">
    <location>
        <begin position="64"/>
        <end position="103"/>
    </location>
</feature>
<evidence type="ECO:0000259" key="5">
    <source>
        <dbReference type="Pfam" id="PF14444"/>
    </source>
</evidence>
<dbReference type="PANTHER" id="PTHR45418">
    <property type="entry name" value="CANCER/TESTIS ANTIGEN 55"/>
    <property type="match status" value="1"/>
</dbReference>
<organism evidence="6 7">
    <name type="scientific">Macaca fascicularis</name>
    <name type="common">Crab-eating macaque</name>
    <name type="synonym">Cynomolgus monkey</name>
    <dbReference type="NCBI Taxonomy" id="9541"/>
    <lineage>
        <taxon>Eukaryota</taxon>
        <taxon>Metazoa</taxon>
        <taxon>Chordata</taxon>
        <taxon>Craniata</taxon>
        <taxon>Vertebrata</taxon>
        <taxon>Euteleostomi</taxon>
        <taxon>Mammalia</taxon>
        <taxon>Eutheria</taxon>
        <taxon>Euarchontoglires</taxon>
        <taxon>Primates</taxon>
        <taxon>Haplorrhini</taxon>
        <taxon>Catarrhini</taxon>
        <taxon>Cercopithecidae</taxon>
        <taxon>Cercopithecinae</taxon>
        <taxon>Macaca</taxon>
    </lineage>
</organism>
<sequence>MLRLLRSALAFFRTTADPTEQQRPQQQGPQQQGPQQQDPQEQGPQQQGPQQQGLLEGDTELTTVQGVVTSFCDDYGMIDESIYFSSDVVTGDVPLKIGQKVNVVVEEDKPLYGLRAIKVDVVPHPLNGNGPSDSKLRVLNGCVASISEDTIYISNIIYFPMDIFSEGGREAVVIEATSSEKMCQENGSMCSVECLLWPGAAMSFHCYKTEGRESQDGCQEVHRGAPVSRPLFSLRNKRKCLLICVFYFPDNRRILE</sequence>
<dbReference type="AlphaFoldDB" id="A0A7N9CIV6"/>
<evidence type="ECO:0000313" key="6">
    <source>
        <dbReference type="Ensembl" id="ENSMFAP00000050868.1"/>
    </source>
</evidence>
<dbReference type="Proteomes" id="UP000233100">
    <property type="component" value="Chromosome X"/>
</dbReference>
<feature type="region of interest" description="Disordered" evidence="3">
    <location>
        <begin position="13"/>
        <end position="53"/>
    </location>
</feature>
<dbReference type="Ensembl" id="ENSMFAT00000084455.1">
    <property type="protein sequence ID" value="ENSMFAP00000050868.1"/>
    <property type="gene ID" value="ENSMFAG00000057213.1"/>
</dbReference>
<proteinExistence type="predicted"/>
<name>A0A7N9CIV6_MACFA</name>
<evidence type="ECO:0000256" key="3">
    <source>
        <dbReference type="SAM" id="MobiDB-lite"/>
    </source>
</evidence>
<dbReference type="PANTHER" id="PTHR45418:SF1">
    <property type="entry name" value="CANCER_TESTIS ANTIGEN 55"/>
    <property type="match status" value="1"/>
</dbReference>
<feature type="compositionally biased region" description="Low complexity" evidence="3">
    <location>
        <begin position="21"/>
        <end position="53"/>
    </location>
</feature>
<evidence type="ECO:0000256" key="2">
    <source>
        <dbReference type="ARBA" id="ARBA00022490"/>
    </source>
</evidence>
<feature type="signal peptide" evidence="4">
    <location>
        <begin position="1"/>
        <end position="16"/>
    </location>
</feature>
<dbReference type="GeneTree" id="ENSGT00940000163821"/>
<feature type="chain" id="PRO_5030671570" description="S1-like RNA binding domain-containing protein" evidence="4">
    <location>
        <begin position="17"/>
        <end position="256"/>
    </location>
</feature>